<feature type="region of interest" description="Disordered" evidence="18">
    <location>
        <begin position="902"/>
        <end position="924"/>
    </location>
</feature>
<feature type="signal peptide" evidence="19">
    <location>
        <begin position="1"/>
        <end position="22"/>
    </location>
</feature>
<evidence type="ECO:0000256" key="12">
    <source>
        <dbReference type="ARBA" id="ARBA00022963"/>
    </source>
</evidence>
<dbReference type="InterPro" id="IPR029058">
    <property type="entry name" value="AB_hydrolase_fold"/>
</dbReference>
<reference evidence="23" key="1">
    <citation type="journal article" date="2014" name="Nat. Genet.">
        <title>Genome and transcriptome of the porcine whipworm Trichuris suis.</title>
        <authorList>
            <person name="Jex A.R."/>
            <person name="Nejsum P."/>
            <person name="Schwarz E.M."/>
            <person name="Hu L."/>
            <person name="Young N.D."/>
            <person name="Hall R.S."/>
            <person name="Korhonen P.K."/>
            <person name="Liao S."/>
            <person name="Thamsborg S."/>
            <person name="Xia J."/>
            <person name="Xu P."/>
            <person name="Wang S."/>
            <person name="Scheerlinck J.P."/>
            <person name="Hofmann A."/>
            <person name="Sternberg P.W."/>
            <person name="Wang J."/>
            <person name="Gasser R.B."/>
        </authorList>
    </citation>
    <scope>NUCLEOTIDE SEQUENCE [LARGE SCALE GENOMIC DNA]</scope>
    <source>
        <strain evidence="23">DCEP-RM93F</strain>
    </source>
</reference>
<keyword evidence="6" id="KW-0808">Transferase</keyword>
<dbReference type="Gene3D" id="3.30.200.20">
    <property type="entry name" value="Phosphorylase Kinase, domain 1"/>
    <property type="match status" value="1"/>
</dbReference>
<evidence type="ECO:0000256" key="17">
    <source>
        <dbReference type="PROSITE-ProRule" id="PRU10141"/>
    </source>
</evidence>
<feature type="binding site" evidence="17">
    <location>
        <position position="417"/>
    </location>
    <ligand>
        <name>ATP</name>
        <dbReference type="ChEBI" id="CHEBI:30616"/>
    </ligand>
</feature>
<dbReference type="InterPro" id="IPR006693">
    <property type="entry name" value="AB_hydrolase_lipase"/>
</dbReference>
<dbReference type="InterPro" id="IPR001012">
    <property type="entry name" value="UBX_dom"/>
</dbReference>
<comment type="catalytic activity">
    <reaction evidence="15">
        <text>L-threonyl-[protein] + ATP = O-phospho-L-threonyl-[protein] + ADP + H(+)</text>
        <dbReference type="Rhea" id="RHEA:46608"/>
        <dbReference type="Rhea" id="RHEA-COMP:11060"/>
        <dbReference type="Rhea" id="RHEA-COMP:11605"/>
        <dbReference type="ChEBI" id="CHEBI:15378"/>
        <dbReference type="ChEBI" id="CHEBI:30013"/>
        <dbReference type="ChEBI" id="CHEBI:30616"/>
        <dbReference type="ChEBI" id="CHEBI:61977"/>
        <dbReference type="ChEBI" id="CHEBI:456216"/>
        <dbReference type="EC" id="2.7.11.22"/>
    </reaction>
</comment>
<evidence type="ECO:0000256" key="18">
    <source>
        <dbReference type="SAM" id="MobiDB-lite"/>
    </source>
</evidence>
<dbReference type="InterPro" id="IPR008271">
    <property type="entry name" value="Ser/Thr_kinase_AS"/>
</dbReference>
<keyword evidence="9" id="KW-0418">Kinase</keyword>
<feature type="region of interest" description="Disordered" evidence="18">
    <location>
        <begin position="712"/>
        <end position="748"/>
    </location>
</feature>
<evidence type="ECO:0000256" key="11">
    <source>
        <dbReference type="ARBA" id="ARBA00022840"/>
    </source>
</evidence>
<dbReference type="PROSITE" id="PS00108">
    <property type="entry name" value="PROTEIN_KINASE_ST"/>
    <property type="match status" value="1"/>
</dbReference>
<accession>A0A085NBB7</accession>
<organism evidence="23">
    <name type="scientific">Trichuris suis</name>
    <name type="common">pig whipworm</name>
    <dbReference type="NCBI Taxonomy" id="68888"/>
    <lineage>
        <taxon>Eukaryota</taxon>
        <taxon>Metazoa</taxon>
        <taxon>Ecdysozoa</taxon>
        <taxon>Nematoda</taxon>
        <taxon>Enoplea</taxon>
        <taxon>Dorylaimia</taxon>
        <taxon>Trichinellida</taxon>
        <taxon>Trichuridae</taxon>
        <taxon>Trichuris</taxon>
    </lineage>
</organism>
<dbReference type="FunFam" id="3.40.50.1820:FF:000057">
    <property type="entry name" value="Lipase"/>
    <property type="match status" value="1"/>
</dbReference>
<comment type="catalytic activity">
    <reaction evidence="16">
        <text>L-seryl-[protein] + ATP = O-phospho-L-seryl-[protein] + ADP + H(+)</text>
        <dbReference type="Rhea" id="RHEA:17989"/>
        <dbReference type="Rhea" id="RHEA-COMP:9863"/>
        <dbReference type="Rhea" id="RHEA-COMP:11604"/>
        <dbReference type="ChEBI" id="CHEBI:15378"/>
        <dbReference type="ChEBI" id="CHEBI:29999"/>
        <dbReference type="ChEBI" id="CHEBI:30616"/>
        <dbReference type="ChEBI" id="CHEBI:83421"/>
        <dbReference type="ChEBI" id="CHEBI:456216"/>
        <dbReference type="EC" id="2.7.11.22"/>
    </reaction>
</comment>
<dbReference type="Gene3D" id="3.10.20.90">
    <property type="entry name" value="Phosphatidylinositol 3-kinase Catalytic Subunit, Chain A, domain 1"/>
    <property type="match status" value="1"/>
</dbReference>
<evidence type="ECO:0000256" key="4">
    <source>
        <dbReference type="ARBA" id="ARBA00012425"/>
    </source>
</evidence>
<dbReference type="Pfam" id="PF00789">
    <property type="entry name" value="UBX"/>
    <property type="match status" value="1"/>
</dbReference>
<dbReference type="GO" id="GO:0016787">
    <property type="term" value="F:hydrolase activity"/>
    <property type="evidence" value="ECO:0007669"/>
    <property type="project" value="UniProtKB-KW"/>
</dbReference>
<evidence type="ECO:0000259" key="20">
    <source>
        <dbReference type="PROSITE" id="PS50011"/>
    </source>
</evidence>
<dbReference type="SUPFAM" id="SSF54236">
    <property type="entry name" value="Ubiquitin-like"/>
    <property type="match status" value="1"/>
</dbReference>
<dbReference type="Gene3D" id="3.40.50.1820">
    <property type="entry name" value="alpha/beta hydrolase"/>
    <property type="match status" value="1"/>
</dbReference>
<evidence type="ECO:0000256" key="9">
    <source>
        <dbReference type="ARBA" id="ARBA00022777"/>
    </source>
</evidence>
<dbReference type="SMART" id="SM00220">
    <property type="entry name" value="S_TKc"/>
    <property type="match status" value="1"/>
</dbReference>
<proteinExistence type="inferred from homology"/>
<dbReference type="EC" id="2.7.11.22" evidence="4"/>
<evidence type="ECO:0000256" key="5">
    <source>
        <dbReference type="ARBA" id="ARBA00022527"/>
    </source>
</evidence>
<dbReference type="SUPFAM" id="SSF53474">
    <property type="entry name" value="alpha/beta-Hydrolases"/>
    <property type="match status" value="1"/>
</dbReference>
<dbReference type="Proteomes" id="UP000030758">
    <property type="component" value="Unassembled WGS sequence"/>
</dbReference>
<dbReference type="InterPro" id="IPR036241">
    <property type="entry name" value="NSFL1C_SEP_dom_sf"/>
</dbReference>
<evidence type="ECO:0000256" key="16">
    <source>
        <dbReference type="ARBA" id="ARBA00048367"/>
    </source>
</evidence>
<dbReference type="InterPro" id="IPR011009">
    <property type="entry name" value="Kinase-like_dom_sf"/>
</dbReference>
<evidence type="ECO:0000256" key="14">
    <source>
        <dbReference type="ARBA" id="ARBA00023180"/>
    </source>
</evidence>
<dbReference type="GO" id="GO:0016042">
    <property type="term" value="P:lipid catabolic process"/>
    <property type="evidence" value="ECO:0007669"/>
    <property type="project" value="UniProtKB-KW"/>
</dbReference>
<dbReference type="InterPro" id="IPR000719">
    <property type="entry name" value="Prot_kinase_dom"/>
</dbReference>
<dbReference type="Pfam" id="PF08059">
    <property type="entry name" value="SEP"/>
    <property type="match status" value="1"/>
</dbReference>
<keyword evidence="14" id="KW-0325">Glycoprotein</keyword>
<dbReference type="InterPro" id="IPR017441">
    <property type="entry name" value="Protein_kinase_ATP_BS"/>
</dbReference>
<evidence type="ECO:0000256" key="1">
    <source>
        <dbReference type="ARBA" id="ARBA00006485"/>
    </source>
</evidence>
<evidence type="ECO:0000256" key="7">
    <source>
        <dbReference type="ARBA" id="ARBA00022729"/>
    </source>
</evidence>
<dbReference type="PROSITE" id="PS50033">
    <property type="entry name" value="UBX"/>
    <property type="match status" value="1"/>
</dbReference>
<comment type="similarity">
    <text evidence="2">Belongs to the complex I NDUFA12 subunit family.</text>
</comment>
<keyword evidence="11 17" id="KW-0067">ATP-binding</keyword>
<dbReference type="InterPro" id="IPR029071">
    <property type="entry name" value="Ubiquitin-like_domsf"/>
</dbReference>
<dbReference type="Pfam" id="PF05071">
    <property type="entry name" value="NDUFA12"/>
    <property type="match status" value="1"/>
</dbReference>
<feature type="domain" description="Protein kinase" evidence="20">
    <location>
        <begin position="388"/>
        <end position="711"/>
    </location>
</feature>
<keyword evidence="8 17" id="KW-0547">Nucleotide-binding</keyword>
<evidence type="ECO:0000256" key="8">
    <source>
        <dbReference type="ARBA" id="ARBA00022741"/>
    </source>
</evidence>
<evidence type="ECO:0000313" key="23">
    <source>
        <dbReference type="EMBL" id="KFD66763.1"/>
    </source>
</evidence>
<dbReference type="Pfam" id="PF00069">
    <property type="entry name" value="Pkinase"/>
    <property type="match status" value="1"/>
</dbReference>
<evidence type="ECO:0000256" key="15">
    <source>
        <dbReference type="ARBA" id="ARBA00047811"/>
    </source>
</evidence>
<dbReference type="FunFam" id="3.30.200.20:FF:000375">
    <property type="entry name" value="Cell division related protein kinase 2"/>
    <property type="match status" value="1"/>
</dbReference>
<dbReference type="SMART" id="SM00553">
    <property type="entry name" value="SEP"/>
    <property type="match status" value="1"/>
</dbReference>
<dbReference type="SUPFAM" id="SSF102848">
    <property type="entry name" value="NSFL1 (p97 ATPase) cofactor p47, SEP domain"/>
    <property type="match status" value="1"/>
</dbReference>
<evidence type="ECO:0000259" key="22">
    <source>
        <dbReference type="PROSITE" id="PS51399"/>
    </source>
</evidence>
<keyword evidence="10" id="KW-0378">Hydrolase</keyword>
<comment type="similarity">
    <text evidence="3">Belongs to the AB hydrolase superfamily. Lipase family.</text>
</comment>
<keyword evidence="13" id="KW-0443">Lipid metabolism</keyword>
<dbReference type="CDD" id="cd01770">
    <property type="entry name" value="UBX_UBXN2"/>
    <property type="match status" value="1"/>
</dbReference>
<evidence type="ECO:0000256" key="19">
    <source>
        <dbReference type="SAM" id="SignalP"/>
    </source>
</evidence>
<evidence type="ECO:0000259" key="21">
    <source>
        <dbReference type="PROSITE" id="PS50033"/>
    </source>
</evidence>
<keyword evidence="12" id="KW-0442">Lipid degradation</keyword>
<dbReference type="EMBL" id="KL367521">
    <property type="protein sequence ID" value="KFD66763.1"/>
    <property type="molecule type" value="Genomic_DNA"/>
</dbReference>
<dbReference type="Gene3D" id="3.30.420.210">
    <property type="entry name" value="SEP domain"/>
    <property type="match status" value="1"/>
</dbReference>
<dbReference type="GO" id="GO:0045271">
    <property type="term" value="C:respiratory chain complex I"/>
    <property type="evidence" value="ECO:0007669"/>
    <property type="project" value="InterPro"/>
</dbReference>
<dbReference type="SMART" id="SM00166">
    <property type="entry name" value="UBX"/>
    <property type="match status" value="1"/>
</dbReference>
<dbReference type="FunFam" id="1.10.510.10:FF:000611">
    <property type="entry name" value="CMGC family protein kinase"/>
    <property type="match status" value="1"/>
</dbReference>
<dbReference type="SUPFAM" id="SSF56112">
    <property type="entry name" value="Protein kinase-like (PK-like)"/>
    <property type="match status" value="1"/>
</dbReference>
<evidence type="ECO:0000256" key="10">
    <source>
        <dbReference type="ARBA" id="ARBA00022801"/>
    </source>
</evidence>
<dbReference type="PROSITE" id="PS00107">
    <property type="entry name" value="PROTEIN_KINASE_ATP"/>
    <property type="match status" value="1"/>
</dbReference>
<evidence type="ECO:0000256" key="6">
    <source>
        <dbReference type="ARBA" id="ARBA00022679"/>
    </source>
</evidence>
<dbReference type="GO" id="GO:0005524">
    <property type="term" value="F:ATP binding"/>
    <property type="evidence" value="ECO:0007669"/>
    <property type="project" value="UniProtKB-UniRule"/>
</dbReference>
<keyword evidence="7 19" id="KW-0732">Signal</keyword>
<dbReference type="Gene3D" id="1.10.510.10">
    <property type="entry name" value="Transferase(Phosphotransferase) domain 1"/>
    <property type="match status" value="1"/>
</dbReference>
<name>A0A085NBB7_9BILA</name>
<protein>
    <recommendedName>
        <fullName evidence="4">cyclin-dependent kinase</fullName>
        <ecNumber evidence="4">2.7.11.22</ecNumber>
    </recommendedName>
</protein>
<feature type="domain" description="UBX" evidence="21">
    <location>
        <begin position="920"/>
        <end position="997"/>
    </location>
</feature>
<evidence type="ECO:0000256" key="3">
    <source>
        <dbReference type="ARBA" id="ARBA00010701"/>
    </source>
</evidence>
<sequence length="1140" mass="129883">MIAANQKHIIAILAMLLVHTEQLPLKRTIDPEAYLDACGIIRLRGYTCQEHSIVTEDGYILRMQRLSSTQDRGMNKTREPVILQHGLLQSSVDWVINYPNQSLGFLLADAGYDVWLGNVRGNTYSKAHISLSPYLQRFWRFTFDQMAEYDLPAMVEYVLQATNHSSLDYVGHSQGSLIGFACFSQNADWAQKKIRSFHAFAPVAFLGHTKTALTLLRPFFWMINWMLEKFGYEFMPKADIVRWLGGMLCVGRTAVLCENIILLVGGYDSANMNSTRLPVYLGHNPAGTSTLNIAHFGQLITTNRMQKYDYGFRGNLKHYKQWFPPQYQPQRSRVPTALYWGVKDILSDEEDVKQLISMTEHKLGLYRRVWAVVPGAMSLVNNNALADIQKLEKIGEGTYGVVYKALSRSTGRYVALKKIRLENEEDGIPSTALREICLLQELDGHPNVVKLEQVIMEESRLYLIFEYLSMDLRKYMDMLSPGKLLDKDLSYLYQITDGICFCHMRRIMHRDLKPQNLLIDEKGTIKLADFGLARCVGVPVRAYTHEVVTLWYRAPEVLLGCQRYTMGLDIWSIGCIFAEMATRKPLFHGDSEIDQLFRIFKILGTPTATEWKDVVTLPEYKVDFPKWRGNHLPEHINSIDDYGIDLLKMTYYLDARKGCLQRIYPRVLEAPIRQVNVDIQRMVTRTAVTRIPPEYRPINMPRGDRKIATLFDSNTSDDEAEKDNKGARQEFYVGGSSKSGQQVLGPMPDQDNVDAMVRRVFEEAARHGGQMISSDSIDSDSFQPFKGVGHSVKEDHGSEEESTSVKVKVELWSDCFTVDGGMPRSYEEPKNKEFLDQIAKGKIPKELIHTHGAVEIILDMKDRRNEKYKKSKVIPFSGRGVMLGSPTPHVSGAGIVGEKLAGTSSTVDETSAPPEVPLDDSKPATNIQVRFPDGSRIILRMNLDHTVGDIRLMICSKKPEYCSREFVLLAGFPAKELNNIQDTIEEAQLANSAILEVAAFFAVDKLLNAWKIVRQNGGIWRSLLMTYRTDTLKGGRLVGMDSSGNRYYENNGYFIGRNRWVVYNNKVWLNYDASQIPAEWFPWMHHQTDVPPTEREVEKRSWMMPHVENMSGTSEQFVPYSTTRTKIEAWEPSSKREKTS</sequence>
<comment type="similarity">
    <text evidence="1">Belongs to the protein kinase superfamily. CMGC Ser/Thr protein kinase family. CDC2/CDKX subfamily.</text>
</comment>
<feature type="chain" id="PRO_5001795879" description="cyclin-dependent kinase" evidence="19">
    <location>
        <begin position="23"/>
        <end position="1140"/>
    </location>
</feature>
<dbReference type="AlphaFoldDB" id="A0A085NBB7"/>
<dbReference type="Pfam" id="PF04083">
    <property type="entry name" value="Abhydro_lipase"/>
    <property type="match status" value="1"/>
</dbReference>
<dbReference type="PROSITE" id="PS51399">
    <property type="entry name" value="SEP"/>
    <property type="match status" value="1"/>
</dbReference>
<feature type="domain" description="SEP" evidence="22">
    <location>
        <begin position="804"/>
        <end position="869"/>
    </location>
</feature>
<evidence type="ECO:0000256" key="13">
    <source>
        <dbReference type="ARBA" id="ARBA00023098"/>
    </source>
</evidence>
<gene>
    <name evidence="23" type="ORF">M514_21112</name>
</gene>
<dbReference type="InterPro" id="IPR007763">
    <property type="entry name" value="NDUFA12"/>
</dbReference>
<keyword evidence="5" id="KW-0723">Serine/threonine-protein kinase</keyword>
<dbReference type="InterPro" id="IPR012989">
    <property type="entry name" value="SEP_domain"/>
</dbReference>
<evidence type="ECO:0000256" key="2">
    <source>
        <dbReference type="ARBA" id="ARBA00007355"/>
    </source>
</evidence>
<dbReference type="GO" id="GO:0004693">
    <property type="term" value="F:cyclin-dependent protein serine/threonine kinase activity"/>
    <property type="evidence" value="ECO:0007669"/>
    <property type="project" value="UniProtKB-EC"/>
</dbReference>
<dbReference type="PANTHER" id="PTHR11005">
    <property type="entry name" value="LYSOSOMAL ACID LIPASE-RELATED"/>
    <property type="match status" value="1"/>
</dbReference>
<dbReference type="PROSITE" id="PS50011">
    <property type="entry name" value="PROTEIN_KINASE_DOM"/>
    <property type="match status" value="1"/>
</dbReference>